<evidence type="ECO:0000313" key="4">
    <source>
        <dbReference type="EMBL" id="KZM83282.1"/>
    </source>
</evidence>
<feature type="region of interest" description="Disordered" evidence="3">
    <location>
        <begin position="1"/>
        <end position="42"/>
    </location>
</feature>
<proteinExistence type="inferred from homology"/>
<feature type="region of interest" description="Disordered" evidence="3">
    <location>
        <begin position="85"/>
        <end position="118"/>
    </location>
</feature>
<evidence type="ECO:0000256" key="2">
    <source>
        <dbReference type="ARBA" id="ARBA00022990"/>
    </source>
</evidence>
<dbReference type="Gene3D" id="1.10.20.10">
    <property type="entry name" value="Histone, subunit A"/>
    <property type="match status" value="1"/>
</dbReference>
<dbReference type="InterPro" id="IPR009072">
    <property type="entry name" value="Histone-fold"/>
</dbReference>
<dbReference type="FunFam" id="1.10.20.10:FF:000111">
    <property type="entry name" value="Histone H3"/>
    <property type="match status" value="1"/>
</dbReference>
<dbReference type="PRINTS" id="PR00622">
    <property type="entry name" value="HISTONEH3"/>
</dbReference>
<dbReference type="GO" id="GO:0046982">
    <property type="term" value="F:protein heterodimerization activity"/>
    <property type="evidence" value="ECO:0007669"/>
    <property type="project" value="InterPro"/>
</dbReference>
<feature type="region of interest" description="Disordered" evidence="3">
    <location>
        <begin position="229"/>
        <end position="262"/>
    </location>
</feature>
<comment type="similarity">
    <text evidence="1">Belongs to the histone H3 family.</text>
</comment>
<organism evidence="4">
    <name type="scientific">Daucus carota subsp. sativus</name>
    <name type="common">Carrot</name>
    <dbReference type="NCBI Taxonomy" id="79200"/>
    <lineage>
        <taxon>Eukaryota</taxon>
        <taxon>Viridiplantae</taxon>
        <taxon>Streptophyta</taxon>
        <taxon>Embryophyta</taxon>
        <taxon>Tracheophyta</taxon>
        <taxon>Spermatophyta</taxon>
        <taxon>Magnoliopsida</taxon>
        <taxon>eudicotyledons</taxon>
        <taxon>Gunneridae</taxon>
        <taxon>Pentapetalae</taxon>
        <taxon>asterids</taxon>
        <taxon>campanulids</taxon>
        <taxon>Apiales</taxon>
        <taxon>Apiaceae</taxon>
        <taxon>Apioideae</taxon>
        <taxon>Scandiceae</taxon>
        <taxon>Daucinae</taxon>
        <taxon>Daucus</taxon>
        <taxon>Daucus sect. Daucus</taxon>
    </lineage>
</organism>
<feature type="compositionally biased region" description="Basic and acidic residues" evidence="3">
    <location>
        <begin position="85"/>
        <end position="103"/>
    </location>
</feature>
<name>A0A175YKA4_DAUCS</name>
<dbReference type="GO" id="GO:0030527">
    <property type="term" value="F:structural constituent of chromatin"/>
    <property type="evidence" value="ECO:0007669"/>
    <property type="project" value="InterPro"/>
</dbReference>
<feature type="compositionally biased region" description="Basic and acidic residues" evidence="3">
    <location>
        <begin position="239"/>
        <end position="262"/>
    </location>
</feature>
<dbReference type="GO" id="GO:0000786">
    <property type="term" value="C:nucleosome"/>
    <property type="evidence" value="ECO:0007669"/>
    <property type="project" value="InterPro"/>
</dbReference>
<dbReference type="SUPFAM" id="SSF47113">
    <property type="entry name" value="Histone-fold"/>
    <property type="match status" value="1"/>
</dbReference>
<evidence type="ECO:0000256" key="1">
    <source>
        <dbReference type="ARBA" id="ARBA00010343"/>
    </source>
</evidence>
<protein>
    <submittedName>
        <fullName evidence="4">Uncharacterized protein</fullName>
    </submittedName>
</protein>
<dbReference type="InterPro" id="IPR000164">
    <property type="entry name" value="Histone_H3/CENP-A"/>
</dbReference>
<dbReference type="Gramene" id="KZM83282">
    <property type="protein sequence ID" value="KZM83282"/>
    <property type="gene ID" value="DCAR_030851"/>
</dbReference>
<dbReference type="PANTHER" id="PTHR11426">
    <property type="entry name" value="HISTONE H3"/>
    <property type="match status" value="1"/>
</dbReference>
<comment type="caution">
    <text evidence="4">The sequence shown here is derived from an EMBL/GenBank/DDBJ whole genome shotgun (WGS) entry which is preliminary data.</text>
</comment>
<reference evidence="4" key="1">
    <citation type="journal article" date="2016" name="Nat. Genet.">
        <title>A high-quality carrot genome assembly provides new insights into carotenoid accumulation and asterid genome evolution.</title>
        <authorList>
            <person name="Iorizzo M."/>
            <person name="Ellison S."/>
            <person name="Senalik D."/>
            <person name="Zeng P."/>
            <person name="Satapoomin P."/>
            <person name="Huang J."/>
            <person name="Bowman M."/>
            <person name="Iovene M."/>
            <person name="Sanseverino W."/>
            <person name="Cavagnaro P."/>
            <person name="Yildiz M."/>
            <person name="Macko-Podgorni A."/>
            <person name="Moranska E."/>
            <person name="Grzebelus E."/>
            <person name="Grzebelus D."/>
            <person name="Ashrafi H."/>
            <person name="Zheng Z."/>
            <person name="Cheng S."/>
            <person name="Spooner D."/>
            <person name="Van Deynze A."/>
            <person name="Simon P."/>
        </authorList>
    </citation>
    <scope>NUCLEOTIDE SEQUENCE [LARGE SCALE GENOMIC DNA]</scope>
    <source>
        <tissue evidence="4">Leaf</tissue>
    </source>
</reference>
<accession>A0A175YKA4</accession>
<gene>
    <name evidence="4" type="ORF">DCAR_030851</name>
</gene>
<evidence type="ECO:0000256" key="3">
    <source>
        <dbReference type="SAM" id="MobiDB-lite"/>
    </source>
</evidence>
<dbReference type="PROSITE" id="PS00322">
    <property type="entry name" value="HISTONE_H3_1"/>
    <property type="match status" value="1"/>
</dbReference>
<dbReference type="GO" id="GO:0003677">
    <property type="term" value="F:DNA binding"/>
    <property type="evidence" value="ECO:0007669"/>
    <property type="project" value="InterPro"/>
</dbReference>
<dbReference type="AlphaFoldDB" id="A0A175YKA4"/>
<dbReference type="STRING" id="79200.A0A175YKA4"/>
<dbReference type="EMBL" id="LNRQ01000009">
    <property type="protein sequence ID" value="KZM83282.1"/>
    <property type="molecule type" value="Genomic_DNA"/>
</dbReference>
<keyword evidence="2" id="KW-0007">Acetylation</keyword>
<sequence length="331" mass="38705">MARTKQTARKSTGGKAPRKQLATKAARKSAPATGGVKKPHRFRPGTVALREIRKYQKSTELLIRKLPFQRLFVLCMMKLRERKGCERDERDCERDERDGERKRERPRKVHERDGGKEGAVYKRREMKKSVKEGLRDDEVVVYKRRKVRDGPLSDDDLGGKKMRYIKDLEMESSAQVEKEDGFDGIERDVERDDQVGKENKVLRLVPKRAAMKKAEILIKSCHGLLDGTGSRNLGTKLKRTTERDHGEKEGKRSLRGKNKEDRERFKVKFSPEEKIRYSRYILSMLLPFLKQFNKEQLMEKRIEAKIKGLPISKIEVQNANCKPDERMFWYV</sequence>